<name>A0A099BCJ2_9HELI</name>
<sequence>MRTLTLLYLIPLCVMLTSIQALETSRTNISILYDKWFKQWGDYNWSDNVATNKAYAFETSYVIIDMIDENDIAGLEHIYEALQNDKEHDLIFLNGIIGEPTFEKEAIDKANFKALEFLFSNNIIDSNVKITDDTLQECTLLTYTNQKFQEAKSKGDSKSIANYEKILETLKEYEAK</sequence>
<dbReference type="AlphaFoldDB" id="A0A099BCJ2"/>
<protein>
    <submittedName>
        <fullName evidence="2">Uncharacterized protein</fullName>
    </submittedName>
</protein>
<evidence type="ECO:0000313" key="2">
    <source>
        <dbReference type="EMBL" id="TLE02830.1"/>
    </source>
</evidence>
<proteinExistence type="predicted"/>
<accession>A0A099BCJ2</accession>
<keyword evidence="1" id="KW-0732">Signal</keyword>
<feature type="signal peptide" evidence="1">
    <location>
        <begin position="1"/>
        <end position="23"/>
    </location>
</feature>
<dbReference type="Proteomes" id="UP000029707">
    <property type="component" value="Unassembled WGS sequence"/>
</dbReference>
<comment type="caution">
    <text evidence="2">The sequence shown here is derived from an EMBL/GenBank/DDBJ whole genome shotgun (WGS) entry which is preliminary data.</text>
</comment>
<evidence type="ECO:0000313" key="3">
    <source>
        <dbReference type="Proteomes" id="UP000029707"/>
    </source>
</evidence>
<gene>
    <name evidence="2" type="ORF">LS65_002585</name>
</gene>
<evidence type="ECO:0000256" key="1">
    <source>
        <dbReference type="SAM" id="SignalP"/>
    </source>
</evidence>
<keyword evidence="3" id="KW-1185">Reference proteome</keyword>
<reference evidence="2 3" key="1">
    <citation type="journal article" date="2014" name="Genome Announc.">
        <title>Draft genome sequences of eight enterohepatic helicobacter species isolated from both laboratory and wild rodents.</title>
        <authorList>
            <person name="Sheh A."/>
            <person name="Shen Z."/>
            <person name="Fox J.G."/>
        </authorList>
    </citation>
    <scope>NUCLEOTIDE SEQUENCE [LARGE SCALE GENOMIC DNA]</scope>
    <source>
        <strain evidence="2 3">MIT 01-6451</strain>
    </source>
</reference>
<dbReference type="RefSeq" id="WP_034362729.1">
    <property type="nucleotide sequence ID" value="NZ_CAJUDB010000001.1"/>
</dbReference>
<dbReference type="OrthoDB" id="5328623at2"/>
<organism evidence="2 3">
    <name type="scientific">Helicobacter japonicus</name>
    <dbReference type="NCBI Taxonomy" id="425400"/>
    <lineage>
        <taxon>Bacteria</taxon>
        <taxon>Pseudomonadati</taxon>
        <taxon>Campylobacterota</taxon>
        <taxon>Epsilonproteobacteria</taxon>
        <taxon>Campylobacterales</taxon>
        <taxon>Helicobacteraceae</taxon>
        <taxon>Helicobacter</taxon>
    </lineage>
</organism>
<dbReference type="EMBL" id="JRMQ02000002">
    <property type="protein sequence ID" value="TLE02830.1"/>
    <property type="molecule type" value="Genomic_DNA"/>
</dbReference>
<feature type="chain" id="PRO_5007384990" evidence="1">
    <location>
        <begin position="24"/>
        <end position="176"/>
    </location>
</feature>